<feature type="domain" description="SusD-like N-terminal" evidence="8">
    <location>
        <begin position="91"/>
        <end position="224"/>
    </location>
</feature>
<comment type="caution">
    <text evidence="9">The sequence shown here is derived from an EMBL/GenBank/DDBJ whole genome shotgun (WGS) entry which is preliminary data.</text>
</comment>
<feature type="signal peptide" evidence="6">
    <location>
        <begin position="1"/>
        <end position="18"/>
    </location>
</feature>
<evidence type="ECO:0000256" key="1">
    <source>
        <dbReference type="ARBA" id="ARBA00004442"/>
    </source>
</evidence>
<evidence type="ECO:0000313" key="10">
    <source>
        <dbReference type="Proteomes" id="UP000628448"/>
    </source>
</evidence>
<dbReference type="RefSeq" id="WP_196990076.1">
    <property type="nucleotide sequence ID" value="NZ_JADWYR010000001.1"/>
</dbReference>
<dbReference type="PROSITE" id="PS51257">
    <property type="entry name" value="PROKAR_LIPOPROTEIN"/>
    <property type="match status" value="1"/>
</dbReference>
<keyword evidence="3 6" id="KW-0732">Signal</keyword>
<feature type="chain" id="PRO_5036852701" evidence="6">
    <location>
        <begin position="19"/>
        <end position="544"/>
    </location>
</feature>
<protein>
    <submittedName>
        <fullName evidence="9">RagB/SusD family nutrient uptake outer membrane protein</fullName>
    </submittedName>
</protein>
<comment type="similarity">
    <text evidence="2">Belongs to the SusD family.</text>
</comment>
<keyword evidence="5" id="KW-0998">Cell outer membrane</keyword>
<evidence type="ECO:0000256" key="4">
    <source>
        <dbReference type="ARBA" id="ARBA00023136"/>
    </source>
</evidence>
<dbReference type="GO" id="GO:0009279">
    <property type="term" value="C:cell outer membrane"/>
    <property type="evidence" value="ECO:0007669"/>
    <property type="project" value="UniProtKB-SubCell"/>
</dbReference>
<keyword evidence="10" id="KW-1185">Reference proteome</keyword>
<organism evidence="9 10">
    <name type="scientific">Panacibacter microcysteis</name>
    <dbReference type="NCBI Taxonomy" id="2793269"/>
    <lineage>
        <taxon>Bacteria</taxon>
        <taxon>Pseudomonadati</taxon>
        <taxon>Bacteroidota</taxon>
        <taxon>Chitinophagia</taxon>
        <taxon>Chitinophagales</taxon>
        <taxon>Chitinophagaceae</taxon>
        <taxon>Panacibacter</taxon>
    </lineage>
</organism>
<dbReference type="Gene3D" id="1.25.40.390">
    <property type="match status" value="1"/>
</dbReference>
<reference evidence="9" key="1">
    <citation type="submission" date="2020-11" db="EMBL/GenBank/DDBJ databases">
        <title>Bacterial whole genome sequence for Panacibacter sp. DH6.</title>
        <authorList>
            <person name="Le V."/>
            <person name="Ko S."/>
            <person name="Ahn C.-Y."/>
            <person name="Oh H.-M."/>
        </authorList>
    </citation>
    <scope>NUCLEOTIDE SEQUENCE</scope>
    <source>
        <strain evidence="9">DH6</strain>
    </source>
</reference>
<dbReference type="InterPro" id="IPR012944">
    <property type="entry name" value="SusD_RagB_dom"/>
</dbReference>
<dbReference type="EMBL" id="JADWYR010000001">
    <property type="protein sequence ID" value="MBG9376054.1"/>
    <property type="molecule type" value="Genomic_DNA"/>
</dbReference>
<evidence type="ECO:0000259" key="8">
    <source>
        <dbReference type="Pfam" id="PF14322"/>
    </source>
</evidence>
<evidence type="ECO:0000259" key="7">
    <source>
        <dbReference type="Pfam" id="PF07980"/>
    </source>
</evidence>
<feature type="domain" description="RagB/SusD" evidence="7">
    <location>
        <begin position="270"/>
        <end position="544"/>
    </location>
</feature>
<dbReference type="Pfam" id="PF07980">
    <property type="entry name" value="SusD_RagB"/>
    <property type="match status" value="1"/>
</dbReference>
<evidence type="ECO:0000313" key="9">
    <source>
        <dbReference type="EMBL" id="MBG9376054.1"/>
    </source>
</evidence>
<dbReference type="Pfam" id="PF14322">
    <property type="entry name" value="SusD-like_3"/>
    <property type="match status" value="1"/>
</dbReference>
<dbReference type="AlphaFoldDB" id="A0A931E6H8"/>
<dbReference type="Proteomes" id="UP000628448">
    <property type="component" value="Unassembled WGS sequence"/>
</dbReference>
<gene>
    <name evidence="9" type="ORF">I5907_07400</name>
</gene>
<proteinExistence type="inferred from homology"/>
<keyword evidence="4" id="KW-0472">Membrane</keyword>
<evidence type="ECO:0000256" key="3">
    <source>
        <dbReference type="ARBA" id="ARBA00022729"/>
    </source>
</evidence>
<evidence type="ECO:0000256" key="5">
    <source>
        <dbReference type="ARBA" id="ARBA00023237"/>
    </source>
</evidence>
<evidence type="ECO:0000256" key="6">
    <source>
        <dbReference type="SAM" id="SignalP"/>
    </source>
</evidence>
<dbReference type="InterPro" id="IPR033985">
    <property type="entry name" value="SusD-like_N"/>
</dbReference>
<name>A0A931E6H8_9BACT</name>
<evidence type="ECO:0000256" key="2">
    <source>
        <dbReference type="ARBA" id="ARBA00006275"/>
    </source>
</evidence>
<dbReference type="InterPro" id="IPR011990">
    <property type="entry name" value="TPR-like_helical_dom_sf"/>
</dbReference>
<accession>A0A931E6H8</accession>
<sequence>MKILSILKYSFCASIVLACSCTKLDEEDVLYDQVTQGNFFKTDAEFLAAIGAAYTNLYGTFGNADNIMPLQEVTTDEMVVPTRGADWGDGGHWVRLKLHTYNADDPRPGNSWSVLFAGVNTCNRVISILDPLGTPEAAAYISELKALRAIYYYWLLDLFGNVPISIDFTQTDPPTNNTRQEVYDFVEKELLENAPALSKTGPADIVTYGRVNYYTCYAVLAKLYQNAGVYTGTPQWDKCIAACDEIINSGKYALMSNYNDNFKKDNYGSTEFIWALPYDEIKATGFTMPLITLNPAQQAVYKLGLQPWNGFASVQEFYQSYIDPAQNPGPQGTVVGVDPAGTPTTGTADKRLSNFIVGPQYQADGVSPLLDGAADATDPNGAPIVFTPYINELQPAAWRQSGARIGKWEIYKGGTGNLSNDYCIFRYADILLTKAEVLCRKAGNWNDEIAKSIVNQIRTTHGGVDAYTTMTEDNFLAERGREMFAEATRRQDLIRFGKYNSAYRFHPQDPSDNLGPSGINHLNVFPIPATQINANKNLKQNPGY</sequence>
<comment type="subcellular location">
    <subcellularLocation>
        <location evidence="1">Cell outer membrane</location>
    </subcellularLocation>
</comment>
<dbReference type="SUPFAM" id="SSF48452">
    <property type="entry name" value="TPR-like"/>
    <property type="match status" value="1"/>
</dbReference>